<dbReference type="GO" id="GO:0016301">
    <property type="term" value="F:kinase activity"/>
    <property type="evidence" value="ECO:0007669"/>
    <property type="project" value="UniProtKB-KW"/>
</dbReference>
<dbReference type="GO" id="GO:0016791">
    <property type="term" value="F:phosphatase activity"/>
    <property type="evidence" value="ECO:0007669"/>
    <property type="project" value="TreeGrafter"/>
</dbReference>
<protein>
    <submittedName>
        <fullName evidence="9">Response regulator</fullName>
    </submittedName>
</protein>
<dbReference type="PROSITE" id="PS50113">
    <property type="entry name" value="PAC"/>
    <property type="match status" value="1"/>
</dbReference>
<dbReference type="Pfam" id="PF07228">
    <property type="entry name" value="SpoIIE"/>
    <property type="match status" value="1"/>
</dbReference>
<dbReference type="Pfam" id="PF13426">
    <property type="entry name" value="PAS_9"/>
    <property type="match status" value="1"/>
</dbReference>
<feature type="domain" description="PAC" evidence="8">
    <location>
        <begin position="235"/>
        <end position="287"/>
    </location>
</feature>
<sequence>MTWPQVLELKREDYKIPTRKQQANILLVDDDPNALRLYEKFLSFDNHRVLTTTNPQECLELYLKEKPDIIITDLVMPEMSGLELLQKIREKDLNTEVIVLTGHGDIKAVIQAIQNQASDFLQKPVDFQLLKFAVNRAIERLGLKREVQDRSRKLEALLRQVDYSRHYLQTIVQNSPNALLTYDLDGTIITWNEAAERITGYKEEEAIGHSLEDIFMLEGPIITQDSLEEGIGEQKNIIAQILTKKNELRYIHRNASVIRDEKNRVVGGIEGFLDVTEQIKNDRLLEKRYLQVQTINEISKQIARSQDLEAVGDFVVKALVKSFFESSQVTLFIYDPAKDRLVLRAMAGYQTEKAQKRFPLGSEFRADRGVLGAAFTERTPQIIHDVKQSGLFIDGIIEGVKSEFAWPFKAKNRVVGVLNIENTERIQLDESDRFMLEAIVEFLGISAERIEMLNHIKGQNKLLEQRAEELHNALGQVESQKMIIEEQNQRLLKDLKKAGDFQQSLLPEHLPQIEEVGFSAIYIPSSQLGGDYYDIFRIDDRNIGILLADASGHGVAAAMMTAMFKMTFQKYVTDVLSPAEVFAKLNTDFCKVFQMGEFFTAFYAVYDRMEKKLTYANAAHPKPILALKNKTELQELDTNGFLLGVMDMGIEYEQKELYLNEPARLMIFTDGVNEAANAKGKQYGIDRVKKQMVKNLHRNKDEFMNRLQKALYRFTKAETFEDDVSIIVADFH</sequence>
<evidence type="ECO:0000259" key="8">
    <source>
        <dbReference type="PROSITE" id="PS50113"/>
    </source>
</evidence>
<dbReference type="InterPro" id="IPR000014">
    <property type="entry name" value="PAS"/>
</dbReference>
<gene>
    <name evidence="9" type="ORF">ENJ89_00645</name>
</gene>
<comment type="caution">
    <text evidence="9">The sequence shown here is derived from an EMBL/GenBank/DDBJ whole genome shotgun (WGS) entry which is preliminary data.</text>
</comment>
<keyword evidence="4" id="KW-0597">Phosphoprotein</keyword>
<dbReference type="SMART" id="SM00448">
    <property type="entry name" value="REC"/>
    <property type="match status" value="1"/>
</dbReference>
<reference evidence="9" key="1">
    <citation type="journal article" date="2020" name="mSystems">
        <title>Genome- and Community-Level Interaction Insights into Carbon Utilization and Element Cycling Functions of Hydrothermarchaeota in Hydrothermal Sediment.</title>
        <authorList>
            <person name="Zhou Z."/>
            <person name="Liu Y."/>
            <person name="Xu W."/>
            <person name="Pan J."/>
            <person name="Luo Z.H."/>
            <person name="Li M."/>
        </authorList>
    </citation>
    <scope>NUCLEOTIDE SEQUENCE [LARGE SCALE GENOMIC DNA]</scope>
    <source>
        <strain evidence="9">HyVt-527</strain>
    </source>
</reference>
<dbReference type="InterPro" id="IPR011006">
    <property type="entry name" value="CheY-like_superfamily"/>
</dbReference>
<dbReference type="InterPro" id="IPR001932">
    <property type="entry name" value="PPM-type_phosphatase-like_dom"/>
</dbReference>
<dbReference type="PROSITE" id="PS50112">
    <property type="entry name" value="PAS"/>
    <property type="match status" value="1"/>
</dbReference>
<keyword evidence="5" id="KW-0175">Coiled coil</keyword>
<dbReference type="SMART" id="SM00331">
    <property type="entry name" value="PP2C_SIG"/>
    <property type="match status" value="1"/>
</dbReference>
<dbReference type="CDD" id="cd00130">
    <property type="entry name" value="PAS"/>
    <property type="match status" value="1"/>
</dbReference>
<keyword evidence="2" id="KW-0418">Kinase</keyword>
<dbReference type="SUPFAM" id="SSF81606">
    <property type="entry name" value="PP2C-like"/>
    <property type="match status" value="1"/>
</dbReference>
<dbReference type="InterPro" id="IPR036457">
    <property type="entry name" value="PPM-type-like_dom_sf"/>
</dbReference>
<dbReference type="SUPFAM" id="SSF55785">
    <property type="entry name" value="PYP-like sensor domain (PAS domain)"/>
    <property type="match status" value="1"/>
</dbReference>
<evidence type="ECO:0000256" key="3">
    <source>
        <dbReference type="ARBA" id="ARBA00022801"/>
    </source>
</evidence>
<feature type="domain" description="Response regulatory" evidence="6">
    <location>
        <begin position="24"/>
        <end position="138"/>
    </location>
</feature>
<name>A0A7V5UDW0_CALAY</name>
<evidence type="ECO:0000259" key="7">
    <source>
        <dbReference type="PROSITE" id="PS50112"/>
    </source>
</evidence>
<dbReference type="Proteomes" id="UP000886124">
    <property type="component" value="Unassembled WGS sequence"/>
</dbReference>
<evidence type="ECO:0000256" key="4">
    <source>
        <dbReference type="PROSITE-ProRule" id="PRU00169"/>
    </source>
</evidence>
<accession>A0A7V5UDW0</accession>
<dbReference type="Pfam" id="PF00072">
    <property type="entry name" value="Response_reg"/>
    <property type="match status" value="1"/>
</dbReference>
<dbReference type="SMART" id="SM00091">
    <property type="entry name" value="PAS"/>
    <property type="match status" value="1"/>
</dbReference>
<dbReference type="PROSITE" id="PS50110">
    <property type="entry name" value="RESPONSE_REGULATORY"/>
    <property type="match status" value="1"/>
</dbReference>
<dbReference type="PANTHER" id="PTHR43156">
    <property type="entry name" value="STAGE II SPORULATION PROTEIN E-RELATED"/>
    <property type="match status" value="1"/>
</dbReference>
<dbReference type="Pfam" id="PF13185">
    <property type="entry name" value="GAF_2"/>
    <property type="match status" value="1"/>
</dbReference>
<dbReference type="InterPro" id="IPR003018">
    <property type="entry name" value="GAF"/>
</dbReference>
<evidence type="ECO:0000256" key="1">
    <source>
        <dbReference type="ARBA" id="ARBA00022679"/>
    </source>
</evidence>
<dbReference type="SUPFAM" id="SSF55781">
    <property type="entry name" value="GAF domain-like"/>
    <property type="match status" value="1"/>
</dbReference>
<dbReference type="InterPro" id="IPR001789">
    <property type="entry name" value="Sig_transdc_resp-reg_receiver"/>
</dbReference>
<keyword evidence="1" id="KW-0808">Transferase</keyword>
<dbReference type="Gene3D" id="3.30.450.40">
    <property type="match status" value="1"/>
</dbReference>
<dbReference type="PANTHER" id="PTHR43156:SF2">
    <property type="entry name" value="STAGE II SPORULATION PROTEIN E"/>
    <property type="match status" value="1"/>
</dbReference>
<dbReference type="GO" id="GO:0000160">
    <property type="term" value="P:phosphorelay signal transduction system"/>
    <property type="evidence" value="ECO:0007669"/>
    <property type="project" value="InterPro"/>
</dbReference>
<dbReference type="InterPro" id="IPR029016">
    <property type="entry name" value="GAF-like_dom_sf"/>
</dbReference>
<dbReference type="Gene3D" id="3.60.40.10">
    <property type="entry name" value="PPM-type phosphatase domain"/>
    <property type="match status" value="1"/>
</dbReference>
<evidence type="ECO:0000256" key="2">
    <source>
        <dbReference type="ARBA" id="ARBA00022777"/>
    </source>
</evidence>
<dbReference type="InterPro" id="IPR052016">
    <property type="entry name" value="Bact_Sigma-Reg"/>
</dbReference>
<dbReference type="InterPro" id="IPR035965">
    <property type="entry name" value="PAS-like_dom_sf"/>
</dbReference>
<organism evidence="9">
    <name type="scientific">Caldithrix abyssi</name>
    <dbReference type="NCBI Taxonomy" id="187145"/>
    <lineage>
        <taxon>Bacteria</taxon>
        <taxon>Pseudomonadati</taxon>
        <taxon>Calditrichota</taxon>
        <taxon>Calditrichia</taxon>
        <taxon>Calditrichales</taxon>
        <taxon>Calditrichaceae</taxon>
        <taxon>Caldithrix</taxon>
    </lineage>
</organism>
<evidence type="ECO:0000313" key="9">
    <source>
        <dbReference type="EMBL" id="HHJ51675.1"/>
    </source>
</evidence>
<dbReference type="InterPro" id="IPR000700">
    <property type="entry name" value="PAS-assoc_C"/>
</dbReference>
<dbReference type="SUPFAM" id="SSF52172">
    <property type="entry name" value="CheY-like"/>
    <property type="match status" value="1"/>
</dbReference>
<dbReference type="AlphaFoldDB" id="A0A7V5UDW0"/>
<dbReference type="Gene3D" id="3.40.50.2300">
    <property type="match status" value="1"/>
</dbReference>
<feature type="coiled-coil region" evidence="5">
    <location>
        <begin position="453"/>
        <end position="487"/>
    </location>
</feature>
<keyword evidence="3" id="KW-0378">Hydrolase</keyword>
<dbReference type="Gene3D" id="3.30.450.20">
    <property type="entry name" value="PAS domain"/>
    <property type="match status" value="1"/>
</dbReference>
<dbReference type="EMBL" id="DROD01000041">
    <property type="protein sequence ID" value="HHJ51675.1"/>
    <property type="molecule type" value="Genomic_DNA"/>
</dbReference>
<dbReference type="NCBIfam" id="TIGR00229">
    <property type="entry name" value="sensory_box"/>
    <property type="match status" value="1"/>
</dbReference>
<proteinExistence type="predicted"/>
<feature type="domain" description="PAS" evidence="7">
    <location>
        <begin position="164"/>
        <end position="234"/>
    </location>
</feature>
<feature type="modified residue" description="4-aspartylphosphate" evidence="4">
    <location>
        <position position="73"/>
    </location>
</feature>
<evidence type="ECO:0000259" key="6">
    <source>
        <dbReference type="PROSITE" id="PS50110"/>
    </source>
</evidence>
<evidence type="ECO:0000256" key="5">
    <source>
        <dbReference type="SAM" id="Coils"/>
    </source>
</evidence>
<dbReference type="SMART" id="SM00065">
    <property type="entry name" value="GAF"/>
    <property type="match status" value="1"/>
</dbReference>